<comment type="similarity">
    <text evidence="3">Belongs to the bacterial microcompartments protein family.</text>
</comment>
<name>A0A1Y6J032_9VIBR</name>
<dbReference type="SMART" id="SM00877">
    <property type="entry name" value="BMC"/>
    <property type="match status" value="1"/>
</dbReference>
<evidence type="ECO:0000256" key="4">
    <source>
        <dbReference type="SAM" id="MobiDB-lite"/>
    </source>
</evidence>
<evidence type="ECO:0000313" key="8">
    <source>
        <dbReference type="Proteomes" id="UP000196125"/>
    </source>
</evidence>
<gene>
    <name evidence="7" type="primary">csoS1C</name>
    <name evidence="6" type="ORF">SBX37_20140</name>
    <name evidence="7" type="ORF">VIM7927_03945</name>
</gene>
<dbReference type="InterPro" id="IPR050575">
    <property type="entry name" value="BMC_shell"/>
</dbReference>
<sequence>MRKSLGLLEIKGLASAIVVADAMAKTAAVELLGIETAKGGGWMTIKVLGDVAAVQASLSTGQALAERTHSLVAQVTLARPDQQVLDRFAIAGVPEATISEATVSETTASEAAVSKAGVSMAVTDKTVASEPAVSEPPVSEKTEPPAKAEKTEPTCNLCHDPLCPRIKGEAHSKCLYHKKVK</sequence>
<accession>A0A1Y6J032</accession>
<dbReference type="Proteomes" id="UP001283366">
    <property type="component" value="Unassembled WGS sequence"/>
</dbReference>
<dbReference type="SUPFAM" id="SSF143414">
    <property type="entry name" value="CcmK-like"/>
    <property type="match status" value="1"/>
</dbReference>
<comment type="subcellular location">
    <subcellularLocation>
        <location evidence="1">Bacterial microcompartment</location>
    </subcellularLocation>
</comment>
<dbReference type="PROSITE" id="PS51930">
    <property type="entry name" value="BMC_2"/>
    <property type="match status" value="1"/>
</dbReference>
<dbReference type="Proteomes" id="UP000196125">
    <property type="component" value="Unassembled WGS sequence"/>
</dbReference>
<keyword evidence="9" id="KW-1185">Reference proteome</keyword>
<keyword evidence="2" id="KW-1283">Bacterial microcompartment</keyword>
<feature type="region of interest" description="Disordered" evidence="4">
    <location>
        <begin position="126"/>
        <end position="152"/>
    </location>
</feature>
<dbReference type="Pfam" id="PF00936">
    <property type="entry name" value="BMC"/>
    <property type="match status" value="1"/>
</dbReference>
<evidence type="ECO:0000313" key="7">
    <source>
        <dbReference type="EMBL" id="SMS02611.1"/>
    </source>
</evidence>
<evidence type="ECO:0000259" key="5">
    <source>
        <dbReference type="PROSITE" id="PS51930"/>
    </source>
</evidence>
<feature type="domain" description="BMC" evidence="5">
    <location>
        <begin position="4"/>
        <end position="89"/>
    </location>
</feature>
<dbReference type="InterPro" id="IPR044872">
    <property type="entry name" value="CcmK/CsoS1_BMC"/>
</dbReference>
<dbReference type="GO" id="GO:0031469">
    <property type="term" value="C:bacterial microcompartment"/>
    <property type="evidence" value="ECO:0007669"/>
    <property type="project" value="UniProtKB-SubCell"/>
</dbReference>
<dbReference type="OrthoDB" id="9812608at2"/>
<dbReference type="Gene3D" id="3.30.70.1710">
    <property type="match status" value="1"/>
</dbReference>
<reference evidence="7 8" key="1">
    <citation type="submission" date="2017-05" db="EMBL/GenBank/DDBJ databases">
        <authorList>
            <person name="Song R."/>
            <person name="Chenine A.L."/>
            <person name="Ruprecht R.M."/>
        </authorList>
    </citation>
    <scope>NUCLEOTIDE SEQUENCE [LARGE SCALE GENOMIC DNA]</scope>
    <source>
        <strain evidence="7 8">CECT 7927</strain>
    </source>
</reference>
<feature type="compositionally biased region" description="Basic and acidic residues" evidence="4">
    <location>
        <begin position="138"/>
        <end position="152"/>
    </location>
</feature>
<organism evidence="7 8">
    <name type="scientific">Vibrio mangrovi</name>
    <dbReference type="NCBI Taxonomy" id="474394"/>
    <lineage>
        <taxon>Bacteria</taxon>
        <taxon>Pseudomonadati</taxon>
        <taxon>Pseudomonadota</taxon>
        <taxon>Gammaproteobacteria</taxon>
        <taxon>Vibrionales</taxon>
        <taxon>Vibrionaceae</taxon>
        <taxon>Vibrio</taxon>
    </lineage>
</organism>
<evidence type="ECO:0000313" key="9">
    <source>
        <dbReference type="Proteomes" id="UP001283366"/>
    </source>
</evidence>
<dbReference type="PANTHER" id="PTHR33941:SF11">
    <property type="entry name" value="BACTERIAL MICROCOMPARTMENT SHELL PROTEIN PDUJ"/>
    <property type="match status" value="1"/>
</dbReference>
<dbReference type="AlphaFoldDB" id="A0A1Y6J032"/>
<reference evidence="6 9" key="2">
    <citation type="submission" date="2023-11" db="EMBL/GenBank/DDBJ databases">
        <title>Plant-associative lifestyle of Vibrio porteresiae and its evolutionary dynamics.</title>
        <authorList>
            <person name="Rameshkumar N."/>
            <person name="Kirti K."/>
        </authorList>
    </citation>
    <scope>NUCLEOTIDE SEQUENCE [LARGE SCALE GENOMIC DNA]</scope>
    <source>
        <strain evidence="6 9">MSSRF38</strain>
    </source>
</reference>
<dbReference type="PANTHER" id="PTHR33941">
    <property type="entry name" value="PROPANEDIOL UTILIZATION PROTEIN PDUA"/>
    <property type="match status" value="1"/>
</dbReference>
<protein>
    <submittedName>
        <fullName evidence="6">BMC domain-containing protein</fullName>
    </submittedName>
    <submittedName>
        <fullName evidence="7">Major carboxysome shell protein 1C</fullName>
    </submittedName>
</protein>
<dbReference type="RefSeq" id="WP_087482616.1">
    <property type="nucleotide sequence ID" value="NZ_AP024884.1"/>
</dbReference>
<proteinExistence type="inferred from homology"/>
<dbReference type="EMBL" id="JAWRCO010000002">
    <property type="protein sequence ID" value="MDW6005179.1"/>
    <property type="molecule type" value="Genomic_DNA"/>
</dbReference>
<evidence type="ECO:0000256" key="1">
    <source>
        <dbReference type="ARBA" id="ARBA00024322"/>
    </source>
</evidence>
<dbReference type="InterPro" id="IPR000249">
    <property type="entry name" value="BMC_dom"/>
</dbReference>
<evidence type="ECO:0000256" key="3">
    <source>
        <dbReference type="PROSITE-ProRule" id="PRU01278"/>
    </source>
</evidence>
<evidence type="ECO:0000256" key="2">
    <source>
        <dbReference type="ARBA" id="ARBA00024446"/>
    </source>
</evidence>
<evidence type="ECO:0000313" key="6">
    <source>
        <dbReference type="EMBL" id="MDW6005179.1"/>
    </source>
</evidence>
<dbReference type="InterPro" id="IPR037233">
    <property type="entry name" value="CcmK-like_sf"/>
</dbReference>
<dbReference type="EMBL" id="FXXI01000011">
    <property type="protein sequence ID" value="SMS02611.1"/>
    <property type="molecule type" value="Genomic_DNA"/>
</dbReference>